<dbReference type="EMBL" id="CYGY02000050">
    <property type="protein sequence ID" value="SIT46045.1"/>
    <property type="molecule type" value="Genomic_DNA"/>
</dbReference>
<proteinExistence type="predicted"/>
<evidence type="ECO:0000313" key="1">
    <source>
        <dbReference type="EMBL" id="SIT46045.1"/>
    </source>
</evidence>
<reference evidence="1" key="1">
    <citation type="submission" date="2016-12" db="EMBL/GenBank/DDBJ databases">
        <authorList>
            <person name="Moulin L."/>
        </authorList>
    </citation>
    <scope>NUCLEOTIDE SEQUENCE [LARGE SCALE GENOMIC DNA]</scope>
    <source>
        <strain evidence="1">STM 7183</strain>
    </source>
</reference>
<evidence type="ECO:0000313" key="2">
    <source>
        <dbReference type="Proteomes" id="UP000195569"/>
    </source>
</evidence>
<sequence>MLERRDQSSNLCHESIEIQYVTGHFTHNFTEKVHMTRPCDILHAIKRMEKFTMFIIVDCASCGGVEAATGREAP</sequence>
<comment type="caution">
    <text evidence="1">The sequence shown here is derived from an EMBL/GenBank/DDBJ whole genome shotgun (WGS) entry which is preliminary data.</text>
</comment>
<gene>
    <name evidence="1" type="ORF">BN2476_500010</name>
</gene>
<dbReference type="Proteomes" id="UP000195569">
    <property type="component" value="Unassembled WGS sequence"/>
</dbReference>
<organism evidence="1 2">
    <name type="scientific">Paraburkholderia piptadeniae</name>
    <dbReference type="NCBI Taxonomy" id="1701573"/>
    <lineage>
        <taxon>Bacteria</taxon>
        <taxon>Pseudomonadati</taxon>
        <taxon>Pseudomonadota</taxon>
        <taxon>Betaproteobacteria</taxon>
        <taxon>Burkholderiales</taxon>
        <taxon>Burkholderiaceae</taxon>
        <taxon>Paraburkholderia</taxon>
    </lineage>
</organism>
<protein>
    <submittedName>
        <fullName evidence="1">Uncharacterized protein</fullName>
    </submittedName>
</protein>
<dbReference type="AlphaFoldDB" id="A0A1N7SF67"/>
<name>A0A1N7SF67_9BURK</name>
<keyword evidence="2" id="KW-1185">Reference proteome</keyword>
<accession>A0A1N7SF67</accession>